<dbReference type="Proteomes" id="UP000093501">
    <property type="component" value="Unassembled WGS sequence"/>
</dbReference>
<evidence type="ECO:0000313" key="5">
    <source>
        <dbReference type="EMBL" id="OCL36527.1"/>
    </source>
</evidence>
<feature type="transmembrane region" description="Helical" evidence="3">
    <location>
        <begin position="115"/>
        <end position="135"/>
    </location>
</feature>
<keyword evidence="3" id="KW-1133">Transmembrane helix</keyword>
<feature type="compositionally biased region" description="Low complexity" evidence="2">
    <location>
        <begin position="459"/>
        <end position="483"/>
    </location>
</feature>
<protein>
    <recommendedName>
        <fullName evidence="4">Cell envelope-related transcriptional attenuator domain-containing protein</fullName>
    </recommendedName>
</protein>
<comment type="similarity">
    <text evidence="1">Belongs to the LytR/CpsA/Psr (LCP) family.</text>
</comment>
<evidence type="ECO:0000256" key="1">
    <source>
        <dbReference type="ARBA" id="ARBA00006068"/>
    </source>
</evidence>
<dbReference type="EMBL" id="MBQD01000011">
    <property type="protein sequence ID" value="OCL36527.1"/>
    <property type="molecule type" value="Genomic_DNA"/>
</dbReference>
<dbReference type="InterPro" id="IPR004474">
    <property type="entry name" value="LytR_CpsA_psr"/>
</dbReference>
<dbReference type="Pfam" id="PF03816">
    <property type="entry name" value="LytR_cpsA_psr"/>
    <property type="match status" value="1"/>
</dbReference>
<accession>A0A1C0AQD6</accession>
<organism evidence="5 6">
    <name type="scientific">Tessaracoccus lapidicaptus</name>
    <dbReference type="NCBI Taxonomy" id="1427523"/>
    <lineage>
        <taxon>Bacteria</taxon>
        <taxon>Bacillati</taxon>
        <taxon>Actinomycetota</taxon>
        <taxon>Actinomycetes</taxon>
        <taxon>Propionibacteriales</taxon>
        <taxon>Propionibacteriaceae</taxon>
        <taxon>Tessaracoccus</taxon>
    </lineage>
</organism>
<sequence length="494" mass="52759">MTPPRPTAAQRIHSRRALGYVLMSALLPGSVQLFAGNRAVGRLATRVYGAAALVCVIVAFGLLVLRGPTLGLLLQPWLTGALRVVLWTLFVAWVLLLIDAWRLAHPLRLERRRRLALTALALGTILAVAGVTTTATEALVAARNVGQLFGGGGETDLKEGRYNILLLGADSAESREGLRPDSINVASIDAETGRAVLFGLPRNLQRVPFPESSPLHPRYPDGYVCDGGECMLNGIWTLGEENADLYPGRDAGLEATKEAVEETLGLELNYYALIDMHGFQSLIDAMGGIRLDIGRRIPIGGANGAQVTKWIEPGENVLLDGYHALWFARSRSDSSDYERMLRQKCVMSAMVHQLDPLTVATKFVALSEAGKDLLRTDIGTGAINDLAELALRVRDQGMTAVNFIPPMIVSAEPDFELIRATVDKHLSGEPTVEPSPARSSSAASPTATPKKTADKPEESTSAAPTSSRSSAPAPKPSAEASTETTNLAAVCAVS</sequence>
<comment type="caution">
    <text evidence="5">The sequence shown here is derived from an EMBL/GenBank/DDBJ whole genome shotgun (WGS) entry which is preliminary data.</text>
</comment>
<gene>
    <name evidence="5" type="ORF">BCR15_01280</name>
</gene>
<name>A0A1C0AQD6_9ACTN</name>
<dbReference type="PANTHER" id="PTHR33392">
    <property type="entry name" value="POLYISOPRENYL-TEICHOIC ACID--PEPTIDOGLYCAN TEICHOIC ACID TRANSFERASE TAGU"/>
    <property type="match status" value="1"/>
</dbReference>
<dbReference type="Gene3D" id="3.40.630.190">
    <property type="entry name" value="LCP protein"/>
    <property type="match status" value="1"/>
</dbReference>
<dbReference type="RefSeq" id="WP_068750854.1">
    <property type="nucleotide sequence ID" value="NZ_LR214441.1"/>
</dbReference>
<dbReference type="PANTHER" id="PTHR33392:SF6">
    <property type="entry name" value="POLYISOPRENYL-TEICHOIC ACID--PEPTIDOGLYCAN TEICHOIC ACID TRANSFERASE TAGU"/>
    <property type="match status" value="1"/>
</dbReference>
<reference evidence="6" key="1">
    <citation type="submission" date="2016-07" db="EMBL/GenBank/DDBJ databases">
        <authorList>
            <person name="Florea S."/>
            <person name="Webb J.S."/>
            <person name="Jaromczyk J."/>
            <person name="Schardl C.L."/>
        </authorList>
    </citation>
    <scope>NUCLEOTIDE SEQUENCE [LARGE SCALE GENOMIC DNA]</scope>
    <source>
        <strain evidence="6">IPBSL-7</strain>
    </source>
</reference>
<keyword evidence="3" id="KW-0812">Transmembrane</keyword>
<keyword evidence="3" id="KW-0472">Membrane</keyword>
<evidence type="ECO:0000256" key="2">
    <source>
        <dbReference type="SAM" id="MobiDB-lite"/>
    </source>
</evidence>
<evidence type="ECO:0000256" key="3">
    <source>
        <dbReference type="SAM" id="Phobius"/>
    </source>
</evidence>
<evidence type="ECO:0000313" key="6">
    <source>
        <dbReference type="Proteomes" id="UP000093501"/>
    </source>
</evidence>
<dbReference type="AlphaFoldDB" id="A0A1C0AQD6"/>
<dbReference type="InterPro" id="IPR050922">
    <property type="entry name" value="LytR/CpsA/Psr_CW_biosynth"/>
</dbReference>
<feature type="region of interest" description="Disordered" evidence="2">
    <location>
        <begin position="427"/>
        <end position="494"/>
    </location>
</feature>
<evidence type="ECO:0000259" key="4">
    <source>
        <dbReference type="Pfam" id="PF03816"/>
    </source>
</evidence>
<feature type="compositionally biased region" description="Low complexity" evidence="2">
    <location>
        <begin position="434"/>
        <end position="450"/>
    </location>
</feature>
<keyword evidence="6" id="KW-1185">Reference proteome</keyword>
<feature type="transmembrane region" description="Helical" evidence="3">
    <location>
        <begin position="85"/>
        <end position="103"/>
    </location>
</feature>
<feature type="domain" description="Cell envelope-related transcriptional attenuator" evidence="4">
    <location>
        <begin position="181"/>
        <end position="354"/>
    </location>
</feature>
<proteinExistence type="inferred from homology"/>
<feature type="transmembrane region" description="Helical" evidence="3">
    <location>
        <begin position="47"/>
        <end position="65"/>
    </location>
</feature>